<evidence type="ECO:0000256" key="1">
    <source>
        <dbReference type="ARBA" id="ARBA00004479"/>
    </source>
</evidence>
<keyword evidence="7 8" id="KW-0472">Membrane</keyword>
<comment type="function">
    <text evidence="8">Subunit of the oligosaccharyl transferase (OST) complex that catalyzes the initial transfer of a defined glycan (Glc(3)Man(9)GlcNAc(2) in eukaryotes) from the lipid carrier dolichol-pyrophosphate to an asparagine residue within an Asn-X-Ser/Thr consensus motif in nascent polypeptide chains, the first step in protein N-glycosylation. N-glycosylation occurs cotranslationally and the complex associates with the Sec61 complex at the channel-forming translocon complex that mediates protein translocation across the endoplasmic reticulum (ER).</text>
</comment>
<comment type="subunit">
    <text evidence="8">Component of the oligosaccharyltransferase (OST) complex.</text>
</comment>
<sequence>MASPATTSRWLLSLLLLGLGCLAASTIASSSRSASGNRVLIVHDAAIKDSLSTLSSILTQRGYKLTFREPTASKPALVEYDQPQFDHLLLLSSGTKTLPSDLSAQKLVEFLRGGAGDDAPFKGGNVIFGLSADSLTPALRDLAREFSLEFQDRGLALVDHFRTAPGSESDDKHTSVLVGGAPIDAKTGLYAGGLVSNSVIFSPSTLAKVQAQPLVYVDGTVHQIGDIPLAFPLILPPGSSFAADPSTGAERPLASVGGDVLTGLGPFPPVLLGNGSTGSGGGQGAIVRDEGVASLVSAFQLADNSARALWVGSNALFSDELLSEGKANAASSGSNRAVLEDLLSWGLQERGVLRVVGTSHTRVRAGADDVRPAYEGEGREGDEGFGEGQRMYRVKDTVTYSIELEQYTPKLGWSPAPRDLDLQVTLHMIDPYITVPLHAIDADGSSAALSSKLESPSSTNTKSSTTYTATFQLPDRHGVFSFVLSWRRAGWTYLSTKDTAPVRPFNHDEHPRFLSAAWPYVAGSWSTVAGFVLFVGVWVSLDWSRLGGVGAGKGAQKVKTA</sequence>
<dbReference type="InterPro" id="IPR055457">
    <property type="entry name" value="OST48_N"/>
</dbReference>
<keyword evidence="8" id="KW-0732">Signal</keyword>
<evidence type="ECO:0000256" key="5">
    <source>
        <dbReference type="ARBA" id="ARBA00022824"/>
    </source>
</evidence>
<feature type="domain" description="OST48 middle" evidence="10">
    <location>
        <begin position="389"/>
        <end position="540"/>
    </location>
</feature>
<feature type="chain" id="PRO_5042670857" description="Dolichyl-diphosphooligosaccharide--protein glycosyltransferase subunit WBP1" evidence="8">
    <location>
        <begin position="29"/>
        <end position="561"/>
    </location>
</feature>
<evidence type="ECO:0000256" key="7">
    <source>
        <dbReference type="ARBA" id="ARBA00023136"/>
    </source>
</evidence>
<dbReference type="GO" id="GO:0018279">
    <property type="term" value="P:protein N-linked glycosylation via asparagine"/>
    <property type="evidence" value="ECO:0007669"/>
    <property type="project" value="UniProtKB-UniRule"/>
</dbReference>
<dbReference type="EMBL" id="JAPDMZ010000032">
    <property type="protein sequence ID" value="KAK0554937.1"/>
    <property type="molecule type" value="Genomic_DNA"/>
</dbReference>
<organism evidence="11 12">
    <name type="scientific">Tilletia horrida</name>
    <dbReference type="NCBI Taxonomy" id="155126"/>
    <lineage>
        <taxon>Eukaryota</taxon>
        <taxon>Fungi</taxon>
        <taxon>Dikarya</taxon>
        <taxon>Basidiomycota</taxon>
        <taxon>Ustilaginomycotina</taxon>
        <taxon>Exobasidiomycetes</taxon>
        <taxon>Tilletiales</taxon>
        <taxon>Tilletiaceae</taxon>
        <taxon>Tilletia</taxon>
    </lineage>
</organism>
<keyword evidence="11" id="KW-0808">Transferase</keyword>
<evidence type="ECO:0000256" key="3">
    <source>
        <dbReference type="ARBA" id="ARBA00008743"/>
    </source>
</evidence>
<name>A0AAN6GT92_9BASI</name>
<comment type="pathway">
    <text evidence="2 8">Protein modification; protein glycosylation.</text>
</comment>
<evidence type="ECO:0000256" key="2">
    <source>
        <dbReference type="ARBA" id="ARBA00004922"/>
    </source>
</evidence>
<protein>
    <recommendedName>
        <fullName evidence="8">Dolichyl-diphosphooligosaccharide--protein glycosyltransferase subunit WBP1</fullName>
        <shortName evidence="8">Oligosaccharyl transferase subunit WBP1</shortName>
    </recommendedName>
</protein>
<dbReference type="Pfam" id="PF23358">
    <property type="entry name" value="OST48_MD"/>
    <property type="match status" value="1"/>
</dbReference>
<dbReference type="PANTHER" id="PTHR10830">
    <property type="entry name" value="DOLICHYL-DIPHOSPHOOLIGOSACCHARIDE--PROTEIN GLYCOSYLTRANSFERASE 48 KDA SUBUNIT"/>
    <property type="match status" value="1"/>
</dbReference>
<dbReference type="InterPro" id="IPR055459">
    <property type="entry name" value="OST48_MD"/>
</dbReference>
<comment type="similarity">
    <text evidence="3 8">Belongs to the DDOST 48 kDa subunit family.</text>
</comment>
<dbReference type="AlphaFoldDB" id="A0AAN6GT92"/>
<evidence type="ECO:0000313" key="12">
    <source>
        <dbReference type="Proteomes" id="UP001176517"/>
    </source>
</evidence>
<evidence type="ECO:0000256" key="4">
    <source>
        <dbReference type="ARBA" id="ARBA00022692"/>
    </source>
</evidence>
<comment type="subcellular location">
    <subcellularLocation>
        <location evidence="8">Endoplasmic reticulum membrane</location>
        <topology evidence="8">Single-pass type I membrane protein</topology>
    </subcellularLocation>
    <subcellularLocation>
        <location evidence="1">Membrane</location>
        <topology evidence="1">Single-pass type I membrane protein</topology>
    </subcellularLocation>
</comment>
<feature type="domain" description="OST48 N-terminal" evidence="9">
    <location>
        <begin position="38"/>
        <end position="345"/>
    </location>
</feature>
<feature type="transmembrane region" description="Helical" evidence="8">
    <location>
        <begin position="517"/>
        <end position="539"/>
    </location>
</feature>
<gene>
    <name evidence="11" type="primary">WBP1</name>
    <name evidence="11" type="ORF">OC846_001887</name>
</gene>
<reference evidence="11" key="1">
    <citation type="journal article" date="2023" name="PhytoFront">
        <title>Draft Genome Resources of Seven Strains of Tilletia horrida, Causal Agent of Kernel Smut of Rice.</title>
        <authorList>
            <person name="Khanal S."/>
            <person name="Antony Babu S."/>
            <person name="Zhou X.G."/>
        </authorList>
    </citation>
    <scope>NUCLEOTIDE SEQUENCE</scope>
    <source>
        <strain evidence="11">TX6</strain>
    </source>
</reference>
<keyword evidence="5 8" id="KW-0256">Endoplasmic reticulum</keyword>
<keyword evidence="6 8" id="KW-1133">Transmembrane helix</keyword>
<evidence type="ECO:0000259" key="10">
    <source>
        <dbReference type="Pfam" id="PF23358"/>
    </source>
</evidence>
<comment type="caution">
    <text evidence="11">The sequence shown here is derived from an EMBL/GenBank/DDBJ whole genome shotgun (WGS) entry which is preliminary data.</text>
</comment>
<evidence type="ECO:0000256" key="8">
    <source>
        <dbReference type="RuleBase" id="RU361142"/>
    </source>
</evidence>
<dbReference type="GO" id="GO:0016740">
    <property type="term" value="F:transferase activity"/>
    <property type="evidence" value="ECO:0007669"/>
    <property type="project" value="UniProtKB-KW"/>
</dbReference>
<dbReference type="Pfam" id="PF03345">
    <property type="entry name" value="OST48_N"/>
    <property type="match status" value="1"/>
</dbReference>
<evidence type="ECO:0000313" key="11">
    <source>
        <dbReference type="EMBL" id="KAK0554937.1"/>
    </source>
</evidence>
<accession>A0AAN6GT92</accession>
<proteinExistence type="inferred from homology"/>
<keyword evidence="4 8" id="KW-0812">Transmembrane</keyword>
<evidence type="ECO:0000259" key="9">
    <source>
        <dbReference type="Pfam" id="PF03345"/>
    </source>
</evidence>
<dbReference type="PANTHER" id="PTHR10830:SF0">
    <property type="entry name" value="DOLICHYL-DIPHOSPHOOLIGOSACCHARIDE--PROTEIN GLYCOSYLTRANSFERASE 48 KDA SUBUNIT"/>
    <property type="match status" value="1"/>
</dbReference>
<feature type="signal peptide" evidence="8">
    <location>
        <begin position="1"/>
        <end position="28"/>
    </location>
</feature>
<keyword evidence="12" id="KW-1185">Reference proteome</keyword>
<dbReference type="InterPro" id="IPR005013">
    <property type="entry name" value="DDOST_48_kDa_subunit"/>
</dbReference>
<dbReference type="Proteomes" id="UP001176517">
    <property type="component" value="Unassembled WGS sequence"/>
</dbReference>
<evidence type="ECO:0000256" key="6">
    <source>
        <dbReference type="ARBA" id="ARBA00022989"/>
    </source>
</evidence>
<dbReference type="GO" id="GO:0008250">
    <property type="term" value="C:oligosaccharyltransferase complex"/>
    <property type="evidence" value="ECO:0007669"/>
    <property type="project" value="TreeGrafter"/>
</dbReference>